<dbReference type="PANTHER" id="PTHR10887:SF445">
    <property type="entry name" value="NFX1-TYPE ZINC FINGER-CONTAINING PROTEIN 1"/>
    <property type="match status" value="1"/>
</dbReference>
<dbReference type="InterPro" id="IPR041677">
    <property type="entry name" value="DNA2/NAM7_AAA_11"/>
</dbReference>
<dbReference type="Gene3D" id="3.40.50.300">
    <property type="entry name" value="P-loop containing nucleotide triphosphate hydrolases"/>
    <property type="match status" value="2"/>
</dbReference>
<organism evidence="4 5">
    <name type="scientific">Emydomyces testavorans</name>
    <dbReference type="NCBI Taxonomy" id="2070801"/>
    <lineage>
        <taxon>Eukaryota</taxon>
        <taxon>Fungi</taxon>
        <taxon>Dikarya</taxon>
        <taxon>Ascomycota</taxon>
        <taxon>Pezizomycotina</taxon>
        <taxon>Eurotiomycetes</taxon>
        <taxon>Eurotiomycetidae</taxon>
        <taxon>Onygenales</taxon>
        <taxon>Nannizziopsiaceae</taxon>
        <taxon>Emydomyces</taxon>
    </lineage>
</organism>
<feature type="domain" description="DNA2/NAM7 helicase helicase" evidence="2">
    <location>
        <begin position="488"/>
        <end position="806"/>
    </location>
</feature>
<keyword evidence="1" id="KW-0547">Nucleotide-binding</keyword>
<dbReference type="GO" id="GO:0031048">
    <property type="term" value="P:regulatory ncRNA-mediated heterochromatin formation"/>
    <property type="evidence" value="ECO:0007669"/>
    <property type="project" value="TreeGrafter"/>
</dbReference>
<dbReference type="Proteomes" id="UP001219355">
    <property type="component" value="Chromosome 3"/>
</dbReference>
<dbReference type="InterPro" id="IPR047187">
    <property type="entry name" value="SF1_C_Upf1"/>
</dbReference>
<accession>A0AAF0IK64</accession>
<dbReference type="GO" id="GO:0031380">
    <property type="term" value="C:nuclear RNA-directed RNA polymerase complex"/>
    <property type="evidence" value="ECO:0007669"/>
    <property type="project" value="TreeGrafter"/>
</dbReference>
<dbReference type="PANTHER" id="PTHR10887">
    <property type="entry name" value="DNA2/NAM7 HELICASE FAMILY"/>
    <property type="match status" value="1"/>
</dbReference>
<keyword evidence="1" id="KW-0378">Hydrolase</keyword>
<dbReference type="CDD" id="cd18808">
    <property type="entry name" value="SF1_C_Upf1"/>
    <property type="match status" value="1"/>
</dbReference>
<feature type="domain" description="DNA2/NAM7 helicase-like C-terminal" evidence="3">
    <location>
        <begin position="821"/>
        <end position="1049"/>
    </location>
</feature>
<gene>
    <name evidence="4" type="ORF">PRK78_005572</name>
</gene>
<evidence type="ECO:0000313" key="4">
    <source>
        <dbReference type="EMBL" id="WEW60088.1"/>
    </source>
</evidence>
<dbReference type="GO" id="GO:0004386">
    <property type="term" value="F:helicase activity"/>
    <property type="evidence" value="ECO:0007669"/>
    <property type="project" value="InterPro"/>
</dbReference>
<keyword evidence="1" id="KW-0347">Helicase</keyword>
<dbReference type="EMBL" id="CP120629">
    <property type="protein sequence ID" value="WEW60088.1"/>
    <property type="molecule type" value="Genomic_DNA"/>
</dbReference>
<name>A0AAF0IK64_9EURO</name>
<dbReference type="InterPro" id="IPR045055">
    <property type="entry name" value="DNA2/NAM7-like"/>
</dbReference>
<dbReference type="Pfam" id="PF13086">
    <property type="entry name" value="AAA_11"/>
    <property type="match status" value="1"/>
</dbReference>
<evidence type="ECO:0000313" key="5">
    <source>
        <dbReference type="Proteomes" id="UP001219355"/>
    </source>
</evidence>
<dbReference type="SUPFAM" id="SSF52540">
    <property type="entry name" value="P-loop containing nucleoside triphosphate hydrolases"/>
    <property type="match status" value="1"/>
</dbReference>
<evidence type="ECO:0008006" key="6">
    <source>
        <dbReference type="Google" id="ProtNLM"/>
    </source>
</evidence>
<evidence type="ECO:0000259" key="3">
    <source>
        <dbReference type="Pfam" id="PF13087"/>
    </source>
</evidence>
<evidence type="ECO:0000259" key="2">
    <source>
        <dbReference type="Pfam" id="PF13086"/>
    </source>
</evidence>
<proteinExistence type="predicted"/>
<dbReference type="InterPro" id="IPR027417">
    <property type="entry name" value="P-loop_NTPase"/>
</dbReference>
<reference evidence="4" key="1">
    <citation type="submission" date="2023-03" db="EMBL/GenBank/DDBJ databases">
        <title>Emydomyces testavorans Genome Sequence.</title>
        <authorList>
            <person name="Hoyer L."/>
        </authorList>
    </citation>
    <scope>NUCLEOTIDE SEQUENCE</scope>
    <source>
        <strain evidence="4">16-2883</strain>
    </source>
</reference>
<keyword evidence="1" id="KW-0067">ATP-binding</keyword>
<dbReference type="InterPro" id="IPR041679">
    <property type="entry name" value="DNA2/NAM7-like_C"/>
</dbReference>
<sequence>MTDIIRNRERLKVVEVFKMAISPFFQMISHPYVLSSPILEAPLDTICAFLFGPNGRRTIDVFGVSADALKELLENDSVDENEQLERMLTASLQVLQRIIDLNQTAQIIQEVSTIANNIADLMPTDRPLQAARKTILRIQQRLGIKVQTNKEKEQEYLQNVVFDINHDLPGNLSIEGQRHDNDHEDIMKIRILPTMDEIRSDRPEYLPPSSTNSGHIQGMAKLLDRQFRLFREDIIAPIRDVIRAELNEGKNGSGRHIRTGIRYFVYQDARLQQLRFDAKRGLLVVVEFDQPPAVTDMSARQRRDWWERTKQLSGDSLVCFISSAGRAIFFQVFNPHPIIQKTETGEDSEDPDHEDKYRRAASLFKDEGRASITLAMVEPSEEDIMWMTTHLESPQTLKLHQSLLEFPGVLLPAFQPTLQALQKMSQSPTTVPFSELLASETMTLHPPPYTQTRNFSFNLEAITNGKSLTFTPGRVFDHQEMHKMATLDGAQQISVMNALSRCFALIQGPPGTGKSYTGVSIIKVLLTNRDKANLGPILCVCYTNHALDQLLEHLLKSGVEQIVRIGSRSRSPLIQGFNLFDLSRRYRQTKAERYLKAKCYSDLDEELNQIMQILRTFQFPNVWQNIQEYLAGHPRHYEELFPSRIDNNGFQKVEVKPNKAIKRWLKGKAQDPSMNRPVSDLLDVSLWEMSRNERKRLYNHWVEGIVKDTTNKLLNSLDEHRKTKDRLDKCHQEVQVRCLEQAHVIGVTVTGLARNIDMLRRISAKVLVCEEAGEVLEAQMLTALLPSIEHAILIGDHEQLRPQIHSYELQHDHPSGKEFSLDVSLFERLINPKTGSGKIPFCTLRTQRRMHPSIAELVRSTIYPQLEDHPSVHEYPGVSGMRDRLFWLNHQQKESGQDSPQTNGYSKTNLFEVEMVNALVSHLVRQGTYAREDIAVITPYLGQLQKLRERLGRAFEIVVAEQDLDDLENQGLLDTTDMSTGDTIMRKRALVHAVRLATVDNFQGEEAKVIVVSLVRSNDEKKCGFLKSSNRINVLLSRAKHGMYIVGNAETARSVPMWADILSMLERNGQIGPQLALCCSRHPGILINVSTPDHFVVLSPEGPGRAVTTHAHTYVGTHANDIARLEFPAPL</sequence>
<dbReference type="Pfam" id="PF13087">
    <property type="entry name" value="AAA_12"/>
    <property type="match status" value="1"/>
</dbReference>
<evidence type="ECO:0000256" key="1">
    <source>
        <dbReference type="ARBA" id="ARBA00022806"/>
    </source>
</evidence>
<dbReference type="CDD" id="cd17936">
    <property type="entry name" value="EEXXEc_NFX1"/>
    <property type="match status" value="1"/>
</dbReference>
<keyword evidence="5" id="KW-1185">Reference proteome</keyword>
<dbReference type="AlphaFoldDB" id="A0AAF0IK64"/>
<protein>
    <recommendedName>
        <fullName evidence="6">P-loop containing nucleoside triphosphate hydrolase protein</fullName>
    </recommendedName>
</protein>
<dbReference type="FunFam" id="3.40.50.300:FF:001660">
    <property type="entry name" value="NF-X1 finger and helicase protein, putative"/>
    <property type="match status" value="1"/>
</dbReference>